<dbReference type="RefSeq" id="WP_186870829.1">
    <property type="nucleotide sequence ID" value="NZ_JACOOL010000012.1"/>
</dbReference>
<organism evidence="3 4">
    <name type="scientific">Ornithinibacillus hominis</name>
    <dbReference type="NCBI Taxonomy" id="2763055"/>
    <lineage>
        <taxon>Bacteria</taxon>
        <taxon>Bacillati</taxon>
        <taxon>Bacillota</taxon>
        <taxon>Bacilli</taxon>
        <taxon>Bacillales</taxon>
        <taxon>Bacillaceae</taxon>
        <taxon>Ornithinibacillus</taxon>
    </lineage>
</organism>
<dbReference type="InterPro" id="IPR025436">
    <property type="entry name" value="DUF4179"/>
</dbReference>
<dbReference type="AlphaFoldDB" id="A0A923L846"/>
<sequence length="456" mass="51594">MDNEIHNFKRKVHAIPIPEDKLDTAITKTISTSRKKNRKLYYLIATAATLMIILFSSAFVSPVMAKILSQVPLIGSVLSYFDTGLEHASNEGFVTKIGETYVSQDIPVTITEVYYDDFRLVVGYTIPNVDDLGVFEALDTEVKLGIDNQTVTSMSSHSTLKGDQVIGTIETTATLPNSFALDVSFSEIFHTKGDWNFRIPVTKNTNTLAYEVGKTKEANNYKFEVFSIQLGPSGTKIHMELDMPLGDDTAYDFLVYNHYGNRLESIDYTKKIIPLLKFDKQVLKMNALFEPLQDNLITIVPVIDEKGTIIELEELAIEVDLSTIKGQEVSNKIMGFGLREDKVDKKTYFMDYMVEEVASEMGLQLGEYFKAELPIFNLDLAMDFQKEQEINNQTVVNPIVIIEKKSGEKGYVVYKTEDGVNHIFQVQLKDENWIIEDSFTLQGKMIGDLEMSYNKE</sequence>
<keyword evidence="1" id="KW-1133">Transmembrane helix</keyword>
<feature type="domain" description="DUF4179" evidence="2">
    <location>
        <begin position="35"/>
        <end position="126"/>
    </location>
</feature>
<dbReference type="EMBL" id="JACOOL010000012">
    <property type="protein sequence ID" value="MBC5638126.1"/>
    <property type="molecule type" value="Genomic_DNA"/>
</dbReference>
<evidence type="ECO:0000313" key="3">
    <source>
        <dbReference type="EMBL" id="MBC5638126.1"/>
    </source>
</evidence>
<proteinExistence type="predicted"/>
<dbReference type="Gene3D" id="2.60.40.1630">
    <property type="entry name" value="bacillus anthracis domain"/>
    <property type="match status" value="1"/>
</dbReference>
<dbReference type="Proteomes" id="UP000637359">
    <property type="component" value="Unassembled WGS sequence"/>
</dbReference>
<accession>A0A923L846</accession>
<evidence type="ECO:0000313" key="4">
    <source>
        <dbReference type="Proteomes" id="UP000637359"/>
    </source>
</evidence>
<comment type="caution">
    <text evidence="3">The sequence shown here is derived from an EMBL/GenBank/DDBJ whole genome shotgun (WGS) entry which is preliminary data.</text>
</comment>
<gene>
    <name evidence="3" type="ORF">H8S33_15120</name>
</gene>
<evidence type="ECO:0000256" key="1">
    <source>
        <dbReference type="SAM" id="Phobius"/>
    </source>
</evidence>
<keyword evidence="1" id="KW-0812">Transmembrane</keyword>
<keyword evidence="1" id="KW-0472">Membrane</keyword>
<evidence type="ECO:0000259" key="2">
    <source>
        <dbReference type="Pfam" id="PF13786"/>
    </source>
</evidence>
<reference evidence="3" key="1">
    <citation type="submission" date="2020-08" db="EMBL/GenBank/DDBJ databases">
        <title>Genome public.</title>
        <authorList>
            <person name="Liu C."/>
            <person name="Sun Q."/>
        </authorList>
    </citation>
    <scope>NUCLEOTIDE SEQUENCE</scope>
    <source>
        <strain evidence="3">BX22</strain>
    </source>
</reference>
<protein>
    <submittedName>
        <fullName evidence="3">DUF4179 domain-containing protein</fullName>
    </submittedName>
</protein>
<feature type="transmembrane region" description="Helical" evidence="1">
    <location>
        <begin position="40"/>
        <end position="60"/>
    </location>
</feature>
<name>A0A923L846_9BACI</name>
<dbReference type="Pfam" id="PF13786">
    <property type="entry name" value="DUF4179"/>
    <property type="match status" value="1"/>
</dbReference>
<keyword evidence="4" id="KW-1185">Reference proteome</keyword>